<dbReference type="EC" id="2.6.1.11" evidence="5"/>
<dbReference type="InterPro" id="IPR015422">
    <property type="entry name" value="PyrdxlP-dep_Trfase_small"/>
</dbReference>
<feature type="binding site" evidence="5">
    <location>
        <begin position="125"/>
        <end position="126"/>
    </location>
    <ligand>
        <name>pyridoxal 5'-phosphate</name>
        <dbReference type="ChEBI" id="CHEBI:597326"/>
    </ligand>
</feature>
<comment type="similarity">
    <text evidence="5">Belongs to the class-III pyridoxal-phosphate-dependent aminotransferase family. ArgD subfamily.</text>
</comment>
<dbReference type="PIRSF" id="PIRSF000521">
    <property type="entry name" value="Transaminase_4ab_Lys_Orn"/>
    <property type="match status" value="1"/>
</dbReference>
<dbReference type="InterPro" id="IPR015424">
    <property type="entry name" value="PyrdxlP-dep_Trfase"/>
</dbReference>
<dbReference type="Pfam" id="PF00202">
    <property type="entry name" value="Aminotran_3"/>
    <property type="match status" value="1"/>
</dbReference>
<organism evidence="6 7">
    <name type="scientific">Cryobacterium frigoriphilum</name>
    <dbReference type="NCBI Taxonomy" id="1259150"/>
    <lineage>
        <taxon>Bacteria</taxon>
        <taxon>Bacillati</taxon>
        <taxon>Actinomycetota</taxon>
        <taxon>Actinomycetes</taxon>
        <taxon>Micrococcales</taxon>
        <taxon>Microbacteriaceae</taxon>
        <taxon>Cryobacterium</taxon>
    </lineage>
</organism>
<dbReference type="InterPro" id="IPR050103">
    <property type="entry name" value="Class-III_PLP-dep_AT"/>
</dbReference>
<evidence type="ECO:0000313" key="7">
    <source>
        <dbReference type="Proteomes" id="UP000297447"/>
    </source>
</evidence>
<feature type="binding site" evidence="5">
    <location>
        <position position="298"/>
    </location>
    <ligand>
        <name>N(2)-acetyl-L-ornithine</name>
        <dbReference type="ChEBI" id="CHEBI:57805"/>
    </ligand>
</feature>
<dbReference type="InterPro" id="IPR049704">
    <property type="entry name" value="Aminotrans_3_PPA_site"/>
</dbReference>
<evidence type="ECO:0000256" key="3">
    <source>
        <dbReference type="ARBA" id="ARBA00022679"/>
    </source>
</evidence>
<dbReference type="CDD" id="cd00610">
    <property type="entry name" value="OAT_like"/>
    <property type="match status" value="1"/>
</dbReference>
<dbReference type="GO" id="GO:0030170">
    <property type="term" value="F:pyridoxal phosphate binding"/>
    <property type="evidence" value="ECO:0007669"/>
    <property type="project" value="InterPro"/>
</dbReference>
<feature type="modified residue" description="N6-(pyridoxal phosphate)lysine" evidence="5">
    <location>
        <position position="270"/>
    </location>
</feature>
<dbReference type="AlphaFoldDB" id="A0A4R9A510"/>
<keyword evidence="4 5" id="KW-0663">Pyridoxal phosphate</keyword>
<evidence type="ECO:0000313" key="6">
    <source>
        <dbReference type="EMBL" id="TFD52227.1"/>
    </source>
</evidence>
<protein>
    <recommendedName>
        <fullName evidence="5">Acetylornithine aminotransferase</fullName>
        <shortName evidence="5">ACOAT</shortName>
        <ecNumber evidence="5">2.6.1.11</ecNumber>
    </recommendedName>
</protein>
<evidence type="ECO:0000256" key="1">
    <source>
        <dbReference type="ARBA" id="ARBA00022576"/>
    </source>
</evidence>
<name>A0A4R9A510_9MICO</name>
<dbReference type="InterPro" id="IPR015421">
    <property type="entry name" value="PyrdxlP-dep_Trfase_major"/>
</dbReference>
<dbReference type="Gene3D" id="3.40.640.10">
    <property type="entry name" value="Type I PLP-dependent aspartate aminotransferase-like (Major domain)"/>
    <property type="match status" value="1"/>
</dbReference>
<dbReference type="UniPathway" id="UPA00068">
    <property type="reaction ID" value="UER00109"/>
</dbReference>
<comment type="caution">
    <text evidence="6">The sequence shown here is derived from an EMBL/GenBank/DDBJ whole genome shotgun (WGS) entry which is preliminary data.</text>
</comment>
<feature type="binding site" evidence="5">
    <location>
        <position position="160"/>
    </location>
    <ligand>
        <name>N(2)-acetyl-L-ornithine</name>
        <dbReference type="ChEBI" id="CHEBI:57805"/>
    </ligand>
</feature>
<feature type="binding site" evidence="5">
    <location>
        <position position="299"/>
    </location>
    <ligand>
        <name>pyridoxal 5'-phosphate</name>
        <dbReference type="ChEBI" id="CHEBI:597326"/>
    </ligand>
</feature>
<comment type="catalytic activity">
    <reaction evidence="5">
        <text>N(2)-acetyl-L-ornithine + 2-oxoglutarate = N-acetyl-L-glutamate 5-semialdehyde + L-glutamate</text>
        <dbReference type="Rhea" id="RHEA:18049"/>
        <dbReference type="ChEBI" id="CHEBI:16810"/>
        <dbReference type="ChEBI" id="CHEBI:29123"/>
        <dbReference type="ChEBI" id="CHEBI:29985"/>
        <dbReference type="ChEBI" id="CHEBI:57805"/>
        <dbReference type="EC" id="2.6.1.11"/>
    </reaction>
</comment>
<reference evidence="6 7" key="1">
    <citation type="submission" date="2019-03" db="EMBL/GenBank/DDBJ databases">
        <title>Genomics of glacier-inhabiting Cryobacterium strains.</title>
        <authorList>
            <person name="Liu Q."/>
            <person name="Xin Y.-H."/>
        </authorList>
    </citation>
    <scope>NUCLEOTIDE SEQUENCE [LARGE SCALE GENOMIC DNA]</scope>
    <source>
        <strain evidence="6 7">Hh14</strain>
    </source>
</reference>
<dbReference type="Proteomes" id="UP000297447">
    <property type="component" value="Unassembled WGS sequence"/>
</dbReference>
<feature type="binding site" evidence="5">
    <location>
        <begin position="241"/>
        <end position="244"/>
    </location>
    <ligand>
        <name>pyridoxal 5'-phosphate</name>
        <dbReference type="ChEBI" id="CHEBI:597326"/>
    </ligand>
</feature>
<dbReference type="NCBIfam" id="NF002325">
    <property type="entry name" value="PRK01278.1"/>
    <property type="match status" value="1"/>
</dbReference>
<evidence type="ECO:0000256" key="2">
    <source>
        <dbReference type="ARBA" id="ARBA00022605"/>
    </source>
</evidence>
<dbReference type="InterPro" id="IPR005814">
    <property type="entry name" value="Aminotrans_3"/>
</dbReference>
<dbReference type="NCBIfam" id="TIGR00707">
    <property type="entry name" value="argD"/>
    <property type="match status" value="1"/>
</dbReference>
<comment type="miscellaneous">
    <text evidence="5">May also have succinyldiaminopimelate aminotransferase activity, thus carrying out the corresponding step in lysine biosynthesis.</text>
</comment>
<dbReference type="FunFam" id="3.40.640.10:FF:000004">
    <property type="entry name" value="Acetylornithine aminotransferase"/>
    <property type="match status" value="1"/>
</dbReference>
<comment type="subunit">
    <text evidence="5">Homodimer.</text>
</comment>
<feature type="binding site" evidence="5">
    <location>
        <position position="157"/>
    </location>
    <ligand>
        <name>pyridoxal 5'-phosphate</name>
        <dbReference type="ChEBI" id="CHEBI:597326"/>
    </ligand>
</feature>
<dbReference type="GO" id="GO:0006526">
    <property type="term" value="P:L-arginine biosynthetic process"/>
    <property type="evidence" value="ECO:0007669"/>
    <property type="project" value="UniProtKB-UniRule"/>
</dbReference>
<keyword evidence="3 5" id="KW-0808">Transferase</keyword>
<dbReference type="PANTHER" id="PTHR11986">
    <property type="entry name" value="AMINOTRANSFERASE CLASS III"/>
    <property type="match status" value="1"/>
</dbReference>
<keyword evidence="1 5" id="KW-0032">Aminotransferase</keyword>
<dbReference type="HAMAP" id="MF_01107">
    <property type="entry name" value="ArgD_aminotrans_3"/>
    <property type="match status" value="1"/>
</dbReference>
<dbReference type="SUPFAM" id="SSF53383">
    <property type="entry name" value="PLP-dependent transferases"/>
    <property type="match status" value="1"/>
</dbReference>
<dbReference type="RefSeq" id="WP_134518738.1">
    <property type="nucleotide sequence ID" value="NZ_SOHE01000029.1"/>
</dbReference>
<keyword evidence="5" id="KW-0963">Cytoplasm</keyword>
<evidence type="ECO:0000256" key="4">
    <source>
        <dbReference type="ARBA" id="ARBA00022898"/>
    </source>
</evidence>
<comment type="pathway">
    <text evidence="5">Amino-acid biosynthesis; L-arginine biosynthesis; N(2)-acetyl-L-ornithine from L-glutamate: step 4/4.</text>
</comment>
<dbReference type="GO" id="GO:0005737">
    <property type="term" value="C:cytoplasm"/>
    <property type="evidence" value="ECO:0007669"/>
    <property type="project" value="UniProtKB-SubCell"/>
</dbReference>
<dbReference type="GO" id="GO:0003992">
    <property type="term" value="F:N2-acetyl-L-ornithine:2-oxoglutarate 5-aminotransferase activity"/>
    <property type="evidence" value="ECO:0007669"/>
    <property type="project" value="UniProtKB-UniRule"/>
</dbReference>
<dbReference type="InterPro" id="IPR004636">
    <property type="entry name" value="AcOrn/SuccOrn_fam"/>
</dbReference>
<dbReference type="GO" id="GO:0042802">
    <property type="term" value="F:identical protein binding"/>
    <property type="evidence" value="ECO:0007669"/>
    <property type="project" value="TreeGrafter"/>
</dbReference>
<keyword evidence="5" id="KW-0055">Arginine biosynthesis</keyword>
<dbReference type="NCBIfam" id="NF002874">
    <property type="entry name" value="PRK03244.1"/>
    <property type="match status" value="1"/>
</dbReference>
<comment type="subcellular location">
    <subcellularLocation>
        <location evidence="5">Cytoplasm</location>
    </subcellularLocation>
</comment>
<evidence type="ECO:0000256" key="5">
    <source>
        <dbReference type="HAMAP-Rule" id="MF_01107"/>
    </source>
</evidence>
<comment type="cofactor">
    <cofactor evidence="5">
        <name>pyridoxal 5'-phosphate</name>
        <dbReference type="ChEBI" id="CHEBI:597326"/>
    </cofactor>
    <text evidence="5">Binds 1 pyridoxal phosphate per subunit.</text>
</comment>
<dbReference type="PROSITE" id="PS00600">
    <property type="entry name" value="AA_TRANSFER_CLASS_3"/>
    <property type="match status" value="1"/>
</dbReference>
<dbReference type="EMBL" id="SOHE01000029">
    <property type="protein sequence ID" value="TFD52227.1"/>
    <property type="molecule type" value="Genomic_DNA"/>
</dbReference>
<dbReference type="Gene3D" id="3.90.1150.10">
    <property type="entry name" value="Aspartate Aminotransferase, domain 1"/>
    <property type="match status" value="1"/>
</dbReference>
<keyword evidence="2 5" id="KW-0028">Amino-acid biosynthesis</keyword>
<keyword evidence="7" id="KW-1185">Reference proteome</keyword>
<dbReference type="OrthoDB" id="9801052at2"/>
<gene>
    <name evidence="5" type="primary">argD</name>
    <name evidence="6" type="ORF">E3T55_06345</name>
</gene>
<dbReference type="PANTHER" id="PTHR11986:SF79">
    <property type="entry name" value="ACETYLORNITHINE AMINOTRANSFERASE, MITOCHONDRIAL"/>
    <property type="match status" value="1"/>
</dbReference>
<accession>A0A4R9A510</accession>
<sequence length="427" mass="43582">MTHSDPAQPGASVATDAAAGRPWQERYAGAIMPTFAPPLALLVRGSGCYVWNDAGTEYLDFLAGIAVNSLGHAHPELVAAVTAQVGAVAHVSNYFASTPQLDLAERLTRLTGAGAAGKVFFANSGTEANEAAFKLARLNTGGAAGARTRILTLTDSFHGRTMGALALSGKPAMREPFLPVPGGVEHIAPTLAALEAAIDDTVAALFLEPVQGEAGVIELPDGFLRRARELCTEHGVLLILDEIQTGIGRTGKMFAYEHAGIQPDALTLAKGLGGGLPIGALVTFGAASTLFQRGQHGTTFGGNPLVTAAGDAVLGVIERDDLVGNAARRGAELRSLILGFDSRLIAGVRGRGLLLGIALTEPIAAELAAAAFAAGLIVNAPNPRTIRLAPPLIVGAAELAAFEQRFGRALAAVTAAHTAAGASVIAP</sequence>
<proteinExistence type="inferred from homology"/>